<evidence type="ECO:0000256" key="3">
    <source>
        <dbReference type="ARBA" id="ARBA00022691"/>
    </source>
</evidence>
<dbReference type="Gene3D" id="3.40.50.150">
    <property type="entry name" value="Vaccinia Virus protein VP39"/>
    <property type="match status" value="1"/>
</dbReference>
<keyword evidence="2 5" id="KW-0808">Transferase</keyword>
<name>A0A059XWZ8_9BACT</name>
<gene>
    <name evidence="5" type="ORF">Y981_00225</name>
</gene>
<dbReference type="GO" id="GO:0032259">
    <property type="term" value="P:methylation"/>
    <property type="evidence" value="ECO:0007669"/>
    <property type="project" value="UniProtKB-KW"/>
</dbReference>
<dbReference type="InterPro" id="IPR003615">
    <property type="entry name" value="HNH_nuc"/>
</dbReference>
<organism evidence="5 6">
    <name type="scientific">Leptospirillum ferriphilum YSK</name>
    <dbReference type="NCBI Taxonomy" id="1441628"/>
    <lineage>
        <taxon>Bacteria</taxon>
        <taxon>Pseudomonadati</taxon>
        <taxon>Nitrospirota</taxon>
        <taxon>Nitrospiria</taxon>
        <taxon>Nitrospirales</taxon>
        <taxon>Nitrospiraceae</taxon>
        <taxon>Leptospirillum</taxon>
    </lineage>
</organism>
<keyword evidence="6" id="KW-1185">Reference proteome</keyword>
<dbReference type="KEGG" id="lfp:Y981_00225"/>
<evidence type="ECO:0000256" key="1">
    <source>
        <dbReference type="ARBA" id="ARBA00022603"/>
    </source>
</evidence>
<dbReference type="OrthoDB" id="9791837at2"/>
<evidence type="ECO:0000313" key="6">
    <source>
        <dbReference type="Proteomes" id="UP000027059"/>
    </source>
</evidence>
<dbReference type="PANTHER" id="PTHR43464:SF19">
    <property type="entry name" value="UBIQUINONE BIOSYNTHESIS O-METHYLTRANSFERASE, MITOCHONDRIAL"/>
    <property type="match status" value="1"/>
</dbReference>
<evidence type="ECO:0000313" key="5">
    <source>
        <dbReference type="EMBL" id="AIA29816.1"/>
    </source>
</evidence>
<dbReference type="EMBL" id="CP007243">
    <property type="protein sequence ID" value="AIA29816.1"/>
    <property type="molecule type" value="Genomic_DNA"/>
</dbReference>
<dbReference type="InterPro" id="IPR029063">
    <property type="entry name" value="SAM-dependent_MTases_sf"/>
</dbReference>
<dbReference type="GO" id="GO:0008168">
    <property type="term" value="F:methyltransferase activity"/>
    <property type="evidence" value="ECO:0007669"/>
    <property type="project" value="UniProtKB-KW"/>
</dbReference>
<evidence type="ECO:0000256" key="2">
    <source>
        <dbReference type="ARBA" id="ARBA00022679"/>
    </source>
</evidence>
<proteinExistence type="predicted"/>
<dbReference type="AlphaFoldDB" id="A0A059XWZ8"/>
<dbReference type="Pfam" id="PF13395">
    <property type="entry name" value="HNH_4"/>
    <property type="match status" value="1"/>
</dbReference>
<sequence>MSSRSVSGYDVLAKSLAERYESLSFSDVHAWLLPFLPESGGTALDVGAGSGRDAQGLLERGFDVVAVEPSAGMRQEGKKRHPDPAILWVDDALPGLDQLLRQGLSFDFILLSAVWMHVSPEDRPRAFRKLLSLMKPGAVLAMTIRQGPSEPDRPMYESSPAELEKLASMHGVTILHQSMEPDRLGRSGVSWMHVAMKFPDDGTGALPLLRHVILKSDKSSTYKLGLLRSVARIADSAGGMVAIENDERVSIPLGLVGLFWIRLYKPLLSAGLPQTPTNRGTRGLGFIGDAWHHLNLSPLDLRPGMRFSGKTAHALHQTIQDAVDTIIRMPAHYMTYPGTDNPIFKIRKNRSGWISDQLLLEESYFRSFGEMLVPLPLWNALSRYDAWIEPALQTEWMRLMQGYLDRQGVEKNPREMIQAMQWSDPRRDVSTVRQIAQTFLEKKPLFCVWSGKKLTRETIDIDHCFPWAAWPCDDLWNLLPTNGKVNRNKSDKLPSSRLLFDASERMMEWWRSAYTSGENALFRNRFYIEAGGTLVVKDDRFPVQKDPELSLEQIFEALSFKRLSLKVDQGLEEWDGPR</sequence>
<dbReference type="CDD" id="cd00085">
    <property type="entry name" value="HNHc"/>
    <property type="match status" value="1"/>
</dbReference>
<protein>
    <submittedName>
        <fullName evidence="5">SAM-dependent methlyltransferase</fullName>
    </submittedName>
</protein>
<dbReference type="CDD" id="cd02440">
    <property type="entry name" value="AdoMet_MTases"/>
    <property type="match status" value="1"/>
</dbReference>
<dbReference type="Pfam" id="PF13489">
    <property type="entry name" value="Methyltransf_23"/>
    <property type="match status" value="1"/>
</dbReference>
<dbReference type="Proteomes" id="UP000027059">
    <property type="component" value="Chromosome"/>
</dbReference>
<accession>A0A059XWZ8</accession>
<dbReference type="RefSeq" id="WP_038506475.1">
    <property type="nucleotide sequence ID" value="NZ_CP007243.1"/>
</dbReference>
<reference evidence="6" key="1">
    <citation type="submission" date="2014-02" db="EMBL/GenBank/DDBJ databases">
        <title>Complete genome sequence and comparative genomic analysis of the nitrogen-fixing bacterium Leptospirillum ferriphilum YSK.</title>
        <authorList>
            <person name="Guo X."/>
            <person name="Yin H."/>
            <person name="Liang Y."/>
            <person name="Hu Q."/>
            <person name="Ma L."/>
            <person name="Xiao Y."/>
            <person name="Zhang X."/>
            <person name="Qiu G."/>
            <person name="Liu X."/>
        </authorList>
    </citation>
    <scope>NUCLEOTIDE SEQUENCE [LARGE SCALE GENOMIC DNA]</scope>
    <source>
        <strain evidence="6">YSK</strain>
    </source>
</reference>
<keyword evidence="1" id="KW-0489">Methyltransferase</keyword>
<feature type="domain" description="HNH nuclease" evidence="4">
    <location>
        <begin position="447"/>
        <end position="494"/>
    </location>
</feature>
<keyword evidence="3" id="KW-0949">S-adenosyl-L-methionine</keyword>
<reference evidence="5 6" key="2">
    <citation type="journal article" date="2015" name="Biomed. Res. Int.">
        <title>Effects of Arsenite Resistance on the Growth and Functional Gene Expression of Leptospirillum ferriphilum and Acidithiobacillus thiooxidans in Pure Culture and Coculture.</title>
        <authorList>
            <person name="Jiang H."/>
            <person name="Liang Y."/>
            <person name="Yin H."/>
            <person name="Xiao Y."/>
            <person name="Guo X."/>
            <person name="Xu Y."/>
            <person name="Hu Q."/>
            <person name="Liu H."/>
            <person name="Liu X."/>
        </authorList>
    </citation>
    <scope>NUCLEOTIDE SEQUENCE [LARGE SCALE GENOMIC DNA]</scope>
    <source>
        <strain evidence="5 6">YSK</strain>
    </source>
</reference>
<dbReference type="SUPFAM" id="SSF53335">
    <property type="entry name" value="S-adenosyl-L-methionine-dependent methyltransferases"/>
    <property type="match status" value="1"/>
</dbReference>
<evidence type="ECO:0000259" key="4">
    <source>
        <dbReference type="Pfam" id="PF13395"/>
    </source>
</evidence>
<dbReference type="PANTHER" id="PTHR43464">
    <property type="entry name" value="METHYLTRANSFERASE"/>
    <property type="match status" value="1"/>
</dbReference>
<dbReference type="HOGENOM" id="CLU_496011_0_0_0"/>
<dbReference type="Gene3D" id="1.10.30.50">
    <property type="match status" value="1"/>
</dbReference>